<name>A0AAD4SBF4_9MAGN</name>
<gene>
    <name evidence="1" type="ORF">MKW98_019674</name>
</gene>
<accession>A0AAD4SBF4</accession>
<dbReference type="GO" id="GO:0031422">
    <property type="term" value="C:RecQ family helicase-topoisomerase III complex"/>
    <property type="evidence" value="ECO:0007669"/>
    <property type="project" value="TreeGrafter"/>
</dbReference>
<organism evidence="1 2">
    <name type="scientific">Papaver atlanticum</name>
    <dbReference type="NCBI Taxonomy" id="357466"/>
    <lineage>
        <taxon>Eukaryota</taxon>
        <taxon>Viridiplantae</taxon>
        <taxon>Streptophyta</taxon>
        <taxon>Embryophyta</taxon>
        <taxon>Tracheophyta</taxon>
        <taxon>Spermatophyta</taxon>
        <taxon>Magnoliopsida</taxon>
        <taxon>Ranunculales</taxon>
        <taxon>Papaveraceae</taxon>
        <taxon>Papaveroideae</taxon>
        <taxon>Papaver</taxon>
    </lineage>
</organism>
<dbReference type="Proteomes" id="UP001202328">
    <property type="component" value="Unassembled WGS sequence"/>
</dbReference>
<dbReference type="GO" id="GO:0016604">
    <property type="term" value="C:nuclear body"/>
    <property type="evidence" value="ECO:0007669"/>
    <property type="project" value="TreeGrafter"/>
</dbReference>
<proteinExistence type="predicted"/>
<sequence>MKFRINWLSSCVSELTNSIPGFGNLNDSEKEKLIIQKFLLSDVKLSSVGMLPENVTTLHLVHLPGPYVLQVNKIDNINCQGYTFRV</sequence>
<dbReference type="EMBL" id="JAJJMB010012638">
    <property type="protein sequence ID" value="KAI3875101.1"/>
    <property type="molecule type" value="Genomic_DNA"/>
</dbReference>
<evidence type="ECO:0000313" key="1">
    <source>
        <dbReference type="EMBL" id="KAI3875101.1"/>
    </source>
</evidence>
<dbReference type="AlphaFoldDB" id="A0AAD4SBF4"/>
<dbReference type="GO" id="GO:0000724">
    <property type="term" value="P:double-strand break repair via homologous recombination"/>
    <property type="evidence" value="ECO:0007669"/>
    <property type="project" value="TreeGrafter"/>
</dbReference>
<dbReference type="PANTHER" id="PTHR14790">
    <property type="entry name" value="RECQ-MEDIATED GENOME INSTABILITY PROTEIN 1 RMI1"/>
    <property type="match status" value="1"/>
</dbReference>
<evidence type="ECO:0000313" key="2">
    <source>
        <dbReference type="Proteomes" id="UP001202328"/>
    </source>
</evidence>
<dbReference type="GO" id="GO:0000712">
    <property type="term" value="P:resolution of meiotic recombination intermediates"/>
    <property type="evidence" value="ECO:0007669"/>
    <property type="project" value="TreeGrafter"/>
</dbReference>
<reference evidence="1" key="1">
    <citation type="submission" date="2022-04" db="EMBL/GenBank/DDBJ databases">
        <title>A functionally conserved STORR gene fusion in Papaver species that diverged 16.8 million years ago.</title>
        <authorList>
            <person name="Catania T."/>
        </authorList>
    </citation>
    <scope>NUCLEOTIDE SEQUENCE</scope>
    <source>
        <strain evidence="1">S-188037</strain>
    </source>
</reference>
<keyword evidence="2" id="KW-1185">Reference proteome</keyword>
<protein>
    <submittedName>
        <fullName evidence="1">Uncharacterized protein</fullName>
    </submittedName>
</protein>
<dbReference type="SMART" id="SM01161">
    <property type="entry name" value="DUF1767"/>
    <property type="match status" value="1"/>
</dbReference>
<comment type="caution">
    <text evidence="1">The sequence shown here is derived from an EMBL/GenBank/DDBJ whole genome shotgun (WGS) entry which is preliminary data.</text>
</comment>
<dbReference type="PANTHER" id="PTHR14790:SF15">
    <property type="entry name" value="RECQ-MEDIATED GENOME INSTABILITY PROTEIN 1"/>
    <property type="match status" value="1"/>
</dbReference>